<evidence type="ECO:0000256" key="1">
    <source>
        <dbReference type="SAM" id="SignalP"/>
    </source>
</evidence>
<accession>A0A921Z7R7</accession>
<reference evidence="2" key="1">
    <citation type="journal article" date="2016" name="Insect Biochem. Mol. Biol.">
        <title>Multifaceted biological insights from a draft genome sequence of the tobacco hornworm moth, Manduca sexta.</title>
        <authorList>
            <person name="Kanost M.R."/>
            <person name="Arrese E.L."/>
            <person name="Cao X."/>
            <person name="Chen Y.R."/>
            <person name="Chellapilla S."/>
            <person name="Goldsmith M.R."/>
            <person name="Grosse-Wilde E."/>
            <person name="Heckel D.G."/>
            <person name="Herndon N."/>
            <person name="Jiang H."/>
            <person name="Papanicolaou A."/>
            <person name="Qu J."/>
            <person name="Soulages J.L."/>
            <person name="Vogel H."/>
            <person name="Walters J."/>
            <person name="Waterhouse R.M."/>
            <person name="Ahn S.J."/>
            <person name="Almeida F.C."/>
            <person name="An C."/>
            <person name="Aqrawi P."/>
            <person name="Bretschneider A."/>
            <person name="Bryant W.B."/>
            <person name="Bucks S."/>
            <person name="Chao H."/>
            <person name="Chevignon G."/>
            <person name="Christen J.M."/>
            <person name="Clarke D.F."/>
            <person name="Dittmer N.T."/>
            <person name="Ferguson L.C.F."/>
            <person name="Garavelou S."/>
            <person name="Gordon K.H.J."/>
            <person name="Gunaratna R.T."/>
            <person name="Han Y."/>
            <person name="Hauser F."/>
            <person name="He Y."/>
            <person name="Heidel-Fischer H."/>
            <person name="Hirsh A."/>
            <person name="Hu Y."/>
            <person name="Jiang H."/>
            <person name="Kalra D."/>
            <person name="Klinner C."/>
            <person name="Konig C."/>
            <person name="Kovar C."/>
            <person name="Kroll A.R."/>
            <person name="Kuwar S.S."/>
            <person name="Lee S.L."/>
            <person name="Lehman R."/>
            <person name="Li K."/>
            <person name="Li Z."/>
            <person name="Liang H."/>
            <person name="Lovelace S."/>
            <person name="Lu Z."/>
            <person name="Mansfield J.H."/>
            <person name="McCulloch K.J."/>
            <person name="Mathew T."/>
            <person name="Morton B."/>
            <person name="Muzny D.M."/>
            <person name="Neunemann D."/>
            <person name="Ongeri F."/>
            <person name="Pauchet Y."/>
            <person name="Pu L.L."/>
            <person name="Pyrousis I."/>
            <person name="Rao X.J."/>
            <person name="Redding A."/>
            <person name="Roesel C."/>
            <person name="Sanchez-Gracia A."/>
            <person name="Schaack S."/>
            <person name="Shukla A."/>
            <person name="Tetreau G."/>
            <person name="Wang Y."/>
            <person name="Xiong G.H."/>
            <person name="Traut W."/>
            <person name="Walsh T.K."/>
            <person name="Worley K.C."/>
            <person name="Wu D."/>
            <person name="Wu W."/>
            <person name="Wu Y.Q."/>
            <person name="Zhang X."/>
            <person name="Zou Z."/>
            <person name="Zucker H."/>
            <person name="Briscoe A.D."/>
            <person name="Burmester T."/>
            <person name="Clem R.J."/>
            <person name="Feyereisen R."/>
            <person name="Grimmelikhuijzen C.J.P."/>
            <person name="Hamodrakas S.J."/>
            <person name="Hansson B.S."/>
            <person name="Huguet E."/>
            <person name="Jermiin L.S."/>
            <person name="Lan Q."/>
            <person name="Lehman H.K."/>
            <person name="Lorenzen M."/>
            <person name="Merzendorfer H."/>
            <person name="Michalopoulos I."/>
            <person name="Morton D.B."/>
            <person name="Muthukrishnan S."/>
            <person name="Oakeshott J.G."/>
            <person name="Palmer W."/>
            <person name="Park Y."/>
            <person name="Passarelli A.L."/>
            <person name="Rozas J."/>
            <person name="Schwartz L.M."/>
            <person name="Smith W."/>
            <person name="Southgate A."/>
            <person name="Vilcinskas A."/>
            <person name="Vogt R."/>
            <person name="Wang P."/>
            <person name="Werren J."/>
            <person name="Yu X.Q."/>
            <person name="Zhou J.J."/>
            <person name="Brown S.J."/>
            <person name="Scherer S.E."/>
            <person name="Richards S."/>
            <person name="Blissard G.W."/>
        </authorList>
    </citation>
    <scope>NUCLEOTIDE SEQUENCE</scope>
</reference>
<dbReference type="Pfam" id="PF06585">
    <property type="entry name" value="JHBP"/>
    <property type="match status" value="1"/>
</dbReference>
<name>A0A921Z7R7_MANSE</name>
<dbReference type="PANTHER" id="PTHR11008:SF9">
    <property type="entry name" value="PROTEIN TAKEOUT-LIKE PROTEIN"/>
    <property type="match status" value="1"/>
</dbReference>
<feature type="signal peptide" evidence="1">
    <location>
        <begin position="1"/>
        <end position="21"/>
    </location>
</feature>
<organism evidence="2 3">
    <name type="scientific">Manduca sexta</name>
    <name type="common">Tobacco hawkmoth</name>
    <name type="synonym">Tobacco hornworm</name>
    <dbReference type="NCBI Taxonomy" id="7130"/>
    <lineage>
        <taxon>Eukaryota</taxon>
        <taxon>Metazoa</taxon>
        <taxon>Ecdysozoa</taxon>
        <taxon>Arthropoda</taxon>
        <taxon>Hexapoda</taxon>
        <taxon>Insecta</taxon>
        <taxon>Pterygota</taxon>
        <taxon>Neoptera</taxon>
        <taxon>Endopterygota</taxon>
        <taxon>Lepidoptera</taxon>
        <taxon>Glossata</taxon>
        <taxon>Ditrysia</taxon>
        <taxon>Bombycoidea</taxon>
        <taxon>Sphingidae</taxon>
        <taxon>Sphinginae</taxon>
        <taxon>Sphingini</taxon>
        <taxon>Manduca</taxon>
    </lineage>
</organism>
<dbReference type="InterPro" id="IPR010562">
    <property type="entry name" value="Haemolymph_juvenile_hormone-bd"/>
</dbReference>
<comment type="caution">
    <text evidence="2">The sequence shown here is derived from an EMBL/GenBank/DDBJ whole genome shotgun (WGS) entry which is preliminary data.</text>
</comment>
<feature type="chain" id="PRO_5037138542" evidence="1">
    <location>
        <begin position="22"/>
        <end position="249"/>
    </location>
</feature>
<dbReference type="AlphaFoldDB" id="A0A921Z7R7"/>
<proteinExistence type="predicted"/>
<sequence>MIKRIFKIILVSAFDLGPLNTTVEIGKFNNPSPEHVTASKNLIVLLEYLRRLMPVGIIHIVPPMEPYVRESLPPAKFDNPISQLKGLVELSNLVVSGANKFTIHDIRVQMESAIVEFNIAVPKVVADIDYMTTNFIYDDVYVFNASGHVHITLENLHVDGALCAAVLLRDGKASPSYSIAGLNVMNSADNVQTDEDVSLLPASIIDEIKDVLFVSVAEAAIEDMDHILDYFSQAQVLKFLDNDVTPLES</sequence>
<dbReference type="Proteomes" id="UP000791440">
    <property type="component" value="Unassembled WGS sequence"/>
</dbReference>
<dbReference type="EMBL" id="JH668427">
    <property type="protein sequence ID" value="KAG6452663.1"/>
    <property type="molecule type" value="Genomic_DNA"/>
</dbReference>
<protein>
    <submittedName>
        <fullName evidence="2">Uncharacterized protein</fullName>
    </submittedName>
</protein>
<keyword evidence="3" id="KW-1185">Reference proteome</keyword>
<evidence type="ECO:0000313" key="3">
    <source>
        <dbReference type="Proteomes" id="UP000791440"/>
    </source>
</evidence>
<keyword evidence="1" id="KW-0732">Signal</keyword>
<evidence type="ECO:0000313" key="2">
    <source>
        <dbReference type="EMBL" id="KAG6452663.1"/>
    </source>
</evidence>
<reference evidence="2" key="2">
    <citation type="submission" date="2020-12" db="EMBL/GenBank/DDBJ databases">
        <authorList>
            <person name="Kanost M."/>
        </authorList>
    </citation>
    <scope>NUCLEOTIDE SEQUENCE</scope>
</reference>
<dbReference type="PANTHER" id="PTHR11008">
    <property type="entry name" value="PROTEIN TAKEOUT-LIKE PROTEIN"/>
    <property type="match status" value="1"/>
</dbReference>
<gene>
    <name evidence="2" type="ORF">O3G_MSEX007695</name>
</gene>